<evidence type="ECO:0000313" key="4">
    <source>
        <dbReference type="EMBL" id="RKS19192.1"/>
    </source>
</evidence>
<evidence type="ECO:0000259" key="2">
    <source>
        <dbReference type="Pfam" id="PF01345"/>
    </source>
</evidence>
<keyword evidence="1" id="KW-1133">Transmembrane helix</keyword>
<accession>A0A495M1L0</accession>
<dbReference type="InterPro" id="IPR044023">
    <property type="entry name" value="Ig_7"/>
</dbReference>
<keyword evidence="1" id="KW-0472">Membrane</keyword>
<name>A0A495M1L0_9FLAO</name>
<dbReference type="RefSeq" id="WP_121377424.1">
    <property type="nucleotide sequence ID" value="NZ_RBLC01000005.1"/>
</dbReference>
<dbReference type="Pfam" id="PF13585">
    <property type="entry name" value="CHU_C"/>
    <property type="match status" value="1"/>
</dbReference>
<dbReference type="InterPro" id="IPR001434">
    <property type="entry name" value="OmcB-like_DUF11"/>
</dbReference>
<comment type="caution">
    <text evidence="4">The sequence shown here is derived from an EMBL/GenBank/DDBJ whole genome shotgun (WGS) entry which is preliminary data.</text>
</comment>
<dbReference type="Pfam" id="PF19081">
    <property type="entry name" value="Ig_7"/>
    <property type="match status" value="5"/>
</dbReference>
<feature type="domain" description="Ig-like" evidence="3">
    <location>
        <begin position="377"/>
        <end position="461"/>
    </location>
</feature>
<feature type="domain" description="Ig-like" evidence="3">
    <location>
        <begin position="1733"/>
        <end position="1809"/>
    </location>
</feature>
<keyword evidence="1" id="KW-0812">Transmembrane</keyword>
<dbReference type="NCBIfam" id="TIGR01451">
    <property type="entry name" value="B_ant_repeat"/>
    <property type="match status" value="1"/>
</dbReference>
<sequence>MKINFTFLGAYYFRYFPIFLLLLFYHNPLSAQSTRVYARAVSSENNTDLSSNAVDGNLATKAAVRASSGLALGIGAYSGYIELEYPAPLPANTTSYVKIQTDENLLPALLGGSLGNLLSNVLGAVLIGNQEFTVQAKNGNSIILQGDSQDIGEFATERLRIVTDETGAFFIAITPSQPYNRIRLRNRIGSLLGLFNTKELGVYDAFYISDEDNCGYASYTSYSGEGISLDLLNLGGAGVTNPQNVLDSNPNSFSKLSLGILGVAASIEQTIYFDGLSETTDEFDIRLKVDPSLLALGVANNIQIIAYNGPAIVDSRSLNSLLNLDLLTLLQGNQIASIPFAPNAPADRITIRYSSLLNLQLTQSLDLYDIVRVPKLPTITDPFTLNAIICSGTTASLIATTAPGNEIRWYNTAQGGVALGTVASGVPFQTTQLNSDTVFYVAAAKIGCTEESRRVAVPVKVITVPTAADINIPDTLTACQGNITLSPTTSLGGALIRYYTDQNKTQEITTGYTGDAGVTYVKDPVTGALTISGLNATDSPYSYFISLTSGGLCENAANTLKEVTVNFSTVLSLQVQSAISGCGSVNLADAILNLSPSNTYIFFDASNTPITPEAASNITSSGTFYIQAQSANTSCSSDVLPVVVTVNPQPSLAIANTALVTQIGNTVTLNAISTGTITWYTATGTALPSNIAGPFATAGIYTFTVIAVDGTCSRSGSVTITVLDPAECPPLTERNYADSQRWNTILTGGVINAGSAADGNPQTFSTITTGIGLLGIGTTSQILEWNETIPAGTAVTLKLGSEYSGLTLVGGFSVVGTKRNGSGVPVDVGTLQPVSGSLLNLLSGQNNFEYTFVPSNNTGPQAYDGVRIEITSLVSVAQSAKVYEAYYKNPVTQVACEAGDAEDVLFGAIDLGVGAATALVGVGTPRNAIDNSETSFATMFSGAGILAAAELTAVFRTPSIVGDTLKIRISRPSTLLTLNLLAGLNIQPMLNDALSGAPIDNSSVLLNLQLLPGDQEAILTIVPQESFDRIRIRFGGVANVLDQLRIHNIERVANTKIEGADINNAIEACQGETITLEADSIACTSFIWYDARVGGNIVSTGNSFTIPDGLPAGQHVYYIQPVRFGCEFMSRGRVSVTVTETAPEDAIASVQINGGNTTSFCSTTGNVVLDAVLNTTLTITNPIFYWYSLSGTTQTLIPSETDSSLSLTGLAPGTYTYFVGISSDEYCQTALADRTQVTFTILPPSTAGDVSIDDKTVCLNSTVTLTPTSTLANPQFTYYFTNDTTQPITNGTIGGITYALGTGGTLSITGLLTAGSPFTYYVAVTSDTTCLNTAGNLQAVTVTVGNPPAPTTGDPTQNFCSTNDPTVADLQVNEPNVVFYNLPIGGVPLPTTTPLAPGIYYAAQIDGDCESDLRLAITVTIGNPPTPTTAEPIQNFCQLANPTVASIQVNEDNVVFYDALVGGNQLAPTTPLTPGIYFATILDGTCESEIRLAITVTITDPGTPTTDTPTQNFCQGDNPTVADLDVNQTNVIFYSAPTGGTPLALTDALTSGTYYASLLDPTGCESVIRLEITVNITIIGIPTTNDNTQDFCLEDNPTVASIQTNETNVIFFNAPTGGSQYAPTAALTSGIYYAALTDGICQSETRLAITVTVANPATPTTKNTTQNFCLANNPTIGDLDINESNVVFYDVATGGTPLATTAPLTAGIYYVALQVGDCESAVRLAITVTISNPATPTTNDNTQEFCRSENPTVADLQVNEPNVVFYNLPSGGTALALTDALTNGTYYASLLDATGCESVTRLEIAVTITVVGIPTTDSTTQNFCQANNPTVGNIQVNEAGVIFYDAPTGGNLVPTTTVLTSGVYYASIQNGICESEARLAITVTITNPSTPTTNNASQSFCLSDAPTVASIQVNGTSIAFYDASTGGNLLAPTTALTNGIYYAVTVDGICQSINRLAITVTVNNPNTPTTNDPTQEFCQADGPTVADLQVNETNVVFYNTPNGGNALVSTTPLVAGIYYVALSDGTCQSATRLAITVQFLTDGLAVITGGGNEACYSEAVTYTTAPGMSDYIWDATGGTITAGGQTTDNFATVTWNSVGTGTISVTFTNTTGCSSDNFATRDITIGVCSDITISKTASNLRPSIDENIVFTITVTNSGLSHFTDLIINEPLQSGFQYISSNASFGTYSNTSGVWTIPNLGTGQTATLQITVKVLSTGNYENTVTIASSNPSDSDLSNNVARLSIEPICLVVYNEFSPNNDGDNDLFRIDCIENYPNNTLQIHNRYGVEVYKTRAYQNTWDGTANVNSPINEDKKLPTGTYYYILDLGDGTGTKSGWLYLIR</sequence>
<dbReference type="NCBIfam" id="TIGR04131">
    <property type="entry name" value="Bac_Flav_CTERM"/>
    <property type="match status" value="1"/>
</dbReference>
<reference evidence="4 5" key="1">
    <citation type="submission" date="2018-10" db="EMBL/GenBank/DDBJ databases">
        <title>Genomic Encyclopedia of Archaeal and Bacterial Type Strains, Phase II (KMG-II): from individual species to whole genera.</title>
        <authorList>
            <person name="Goeker M."/>
        </authorList>
    </citation>
    <scope>NUCLEOTIDE SEQUENCE [LARGE SCALE GENOMIC DNA]</scope>
    <source>
        <strain evidence="4 5">DSM 29537</strain>
    </source>
</reference>
<dbReference type="OrthoDB" id="1236981at2"/>
<feature type="domain" description="Ig-like" evidence="3">
    <location>
        <begin position="1064"/>
        <end position="1139"/>
    </location>
</feature>
<dbReference type="InterPro" id="IPR026341">
    <property type="entry name" value="T9SS_type_B"/>
</dbReference>
<dbReference type="EMBL" id="RBLC01000005">
    <property type="protein sequence ID" value="RKS19192.1"/>
    <property type="molecule type" value="Genomic_DNA"/>
</dbReference>
<feature type="transmembrane region" description="Helical" evidence="1">
    <location>
        <begin position="7"/>
        <end position="25"/>
    </location>
</feature>
<feature type="domain" description="Ig-like" evidence="3">
    <location>
        <begin position="1888"/>
        <end position="1963"/>
    </location>
</feature>
<gene>
    <name evidence="4" type="ORF">CLV94_3143</name>
</gene>
<dbReference type="Pfam" id="PF01345">
    <property type="entry name" value="DUF11"/>
    <property type="match status" value="1"/>
</dbReference>
<feature type="domain" description="Ig-like" evidence="3">
    <location>
        <begin position="1501"/>
        <end position="1576"/>
    </location>
</feature>
<protein>
    <submittedName>
        <fullName evidence="4">Gliding motility-associated-like protein</fullName>
    </submittedName>
</protein>
<dbReference type="Proteomes" id="UP000277579">
    <property type="component" value="Unassembled WGS sequence"/>
</dbReference>
<evidence type="ECO:0000256" key="1">
    <source>
        <dbReference type="SAM" id="Phobius"/>
    </source>
</evidence>
<evidence type="ECO:0000313" key="5">
    <source>
        <dbReference type="Proteomes" id="UP000277579"/>
    </source>
</evidence>
<feature type="domain" description="DUF11" evidence="2">
    <location>
        <begin position="2130"/>
        <end position="2243"/>
    </location>
</feature>
<dbReference type="InterPro" id="IPR047589">
    <property type="entry name" value="DUF11_rpt"/>
</dbReference>
<organism evidence="4 5">
    <name type="scientific">Flavobacterium endophyticum</name>
    <dbReference type="NCBI Taxonomy" id="1540163"/>
    <lineage>
        <taxon>Bacteria</taxon>
        <taxon>Pseudomonadati</taxon>
        <taxon>Bacteroidota</taxon>
        <taxon>Flavobacteriia</taxon>
        <taxon>Flavobacteriales</taxon>
        <taxon>Flavobacteriaceae</taxon>
        <taxon>Flavobacterium</taxon>
    </lineage>
</organism>
<evidence type="ECO:0000259" key="3">
    <source>
        <dbReference type="Pfam" id="PF19081"/>
    </source>
</evidence>
<keyword evidence="5" id="KW-1185">Reference proteome</keyword>
<proteinExistence type="predicted"/>